<protein>
    <submittedName>
        <fullName evidence="2">Uncharacterized protein</fullName>
    </submittedName>
</protein>
<evidence type="ECO:0000313" key="3">
    <source>
        <dbReference type="Proteomes" id="UP001295684"/>
    </source>
</evidence>
<evidence type="ECO:0000256" key="1">
    <source>
        <dbReference type="SAM" id="MobiDB-lite"/>
    </source>
</evidence>
<feature type="compositionally biased region" description="Basic residues" evidence="1">
    <location>
        <begin position="39"/>
        <end position="51"/>
    </location>
</feature>
<evidence type="ECO:0000313" key="2">
    <source>
        <dbReference type="EMBL" id="CAI2360829.1"/>
    </source>
</evidence>
<name>A0AAD1U852_EUPCR</name>
<dbReference type="Proteomes" id="UP001295684">
    <property type="component" value="Unassembled WGS sequence"/>
</dbReference>
<comment type="caution">
    <text evidence="2">The sequence shown here is derived from an EMBL/GenBank/DDBJ whole genome shotgun (WGS) entry which is preliminary data.</text>
</comment>
<reference evidence="2" key="1">
    <citation type="submission" date="2023-07" db="EMBL/GenBank/DDBJ databases">
        <authorList>
            <consortium name="AG Swart"/>
            <person name="Singh M."/>
            <person name="Singh A."/>
            <person name="Seah K."/>
            <person name="Emmerich C."/>
        </authorList>
    </citation>
    <scope>NUCLEOTIDE SEQUENCE</scope>
    <source>
        <strain evidence="2">DP1</strain>
    </source>
</reference>
<dbReference type="AlphaFoldDB" id="A0AAD1U852"/>
<feature type="compositionally biased region" description="Basic residues" evidence="1">
    <location>
        <begin position="16"/>
        <end position="28"/>
    </location>
</feature>
<proteinExistence type="predicted"/>
<gene>
    <name evidence="2" type="ORF">ECRASSUSDP1_LOCUS2136</name>
</gene>
<accession>A0AAD1U852</accession>
<keyword evidence="3" id="KW-1185">Reference proteome</keyword>
<dbReference type="EMBL" id="CAMPGE010002026">
    <property type="protein sequence ID" value="CAI2360829.1"/>
    <property type="molecule type" value="Genomic_DNA"/>
</dbReference>
<organism evidence="2 3">
    <name type="scientific">Euplotes crassus</name>
    <dbReference type="NCBI Taxonomy" id="5936"/>
    <lineage>
        <taxon>Eukaryota</taxon>
        <taxon>Sar</taxon>
        <taxon>Alveolata</taxon>
        <taxon>Ciliophora</taxon>
        <taxon>Intramacronucleata</taxon>
        <taxon>Spirotrichea</taxon>
        <taxon>Hypotrichia</taxon>
        <taxon>Euplotida</taxon>
        <taxon>Euplotidae</taxon>
        <taxon>Moneuplotes</taxon>
    </lineage>
</organism>
<sequence length="228" mass="25228">MDNIARPENALNNLHTKSKSSLNRKSKNNFRSVYGSKLTKIKRPNANKLKKVANGLHQEKSFQKQANKPKSDKISKNQVKIVNSSKFEGESSMNHSLESSLEVLAMSNDLNNKSINNGKSGEMHIIDKKSHKTKFGPKSKIITNREATITPDCSAQTGLPDISSAISARNNRKGLGGRRLRKARNPIGKPPLALNSNAKISMYPDASNYKAGTASNKILELRDHLKKR</sequence>
<feature type="region of interest" description="Disordered" evidence="1">
    <location>
        <begin position="1"/>
        <end position="78"/>
    </location>
</feature>